<gene>
    <name evidence="16" type="primary">arg6</name>
    <name evidence="16" type="ORF">SOMG_01318</name>
</gene>
<dbReference type="PANTHER" id="PTHR23342:SF4">
    <property type="entry name" value="AMINO-ACID ACETYLTRANSFERASE, MITOCHONDRIAL"/>
    <property type="match status" value="1"/>
</dbReference>
<evidence type="ECO:0000256" key="14">
    <source>
        <dbReference type="ARBA" id="ARBA00048372"/>
    </source>
</evidence>
<dbReference type="Gene3D" id="3.40.630.30">
    <property type="match status" value="1"/>
</dbReference>
<organism evidence="16 17">
    <name type="scientific">Schizosaccharomyces osmophilus</name>
    <dbReference type="NCBI Taxonomy" id="2545709"/>
    <lineage>
        <taxon>Eukaryota</taxon>
        <taxon>Fungi</taxon>
        <taxon>Dikarya</taxon>
        <taxon>Ascomycota</taxon>
        <taxon>Taphrinomycotina</taxon>
        <taxon>Schizosaccharomycetes</taxon>
        <taxon>Schizosaccharomycetales</taxon>
        <taxon>Schizosaccharomycetaceae</taxon>
        <taxon>Schizosaccharomyces</taxon>
    </lineage>
</organism>
<dbReference type="GO" id="GO:0004042">
    <property type="term" value="F:L-glutamate N-acetyltransferase activity"/>
    <property type="evidence" value="ECO:0007669"/>
    <property type="project" value="InterPro"/>
</dbReference>
<comment type="pathway">
    <text evidence="3">Amino-acid biosynthesis; L-arginine biosynthesis; N(2)-acetyl-L-ornithine from L-glutamate: step 1/4.</text>
</comment>
<comment type="catalytic activity">
    <reaction evidence="14">
        <text>L-glutamate + acetyl-CoA = N-acetyl-L-glutamate + CoA + H(+)</text>
        <dbReference type="Rhea" id="RHEA:24292"/>
        <dbReference type="ChEBI" id="CHEBI:15378"/>
        <dbReference type="ChEBI" id="CHEBI:29985"/>
        <dbReference type="ChEBI" id="CHEBI:44337"/>
        <dbReference type="ChEBI" id="CHEBI:57287"/>
        <dbReference type="ChEBI" id="CHEBI:57288"/>
        <dbReference type="EC" id="2.3.1.1"/>
    </reaction>
</comment>
<comment type="subcellular location">
    <subcellularLocation>
        <location evidence="2">Mitochondrion</location>
    </subcellularLocation>
</comment>
<dbReference type="PIRSF" id="PIRSF007892">
    <property type="entry name" value="NAGS_fungal"/>
    <property type="match status" value="1"/>
</dbReference>
<evidence type="ECO:0000256" key="5">
    <source>
        <dbReference type="ARBA" id="ARBA00012697"/>
    </source>
</evidence>
<keyword evidence="9" id="KW-0809">Transit peptide</keyword>
<evidence type="ECO:0000256" key="3">
    <source>
        <dbReference type="ARBA" id="ARBA00004925"/>
    </source>
</evidence>
<dbReference type="Proteomes" id="UP001212411">
    <property type="component" value="Chromosome 1"/>
</dbReference>
<dbReference type="CDD" id="cd04266">
    <property type="entry name" value="DUF619-NAGS-FABP"/>
    <property type="match status" value="1"/>
</dbReference>
<evidence type="ECO:0000313" key="16">
    <source>
        <dbReference type="EMBL" id="WBW72992.1"/>
    </source>
</evidence>
<name>A0AAF0AVZ2_9SCHI</name>
<evidence type="ECO:0000259" key="15">
    <source>
        <dbReference type="PROSITE" id="PS51731"/>
    </source>
</evidence>
<dbReference type="GO" id="GO:0006526">
    <property type="term" value="P:L-arginine biosynthetic process"/>
    <property type="evidence" value="ECO:0007669"/>
    <property type="project" value="TreeGrafter"/>
</dbReference>
<comment type="function">
    <text evidence="1">N-acetylglutamate synthase involved in arginine biosynthesis.</text>
</comment>
<dbReference type="EMBL" id="CP115611">
    <property type="protein sequence ID" value="WBW72992.1"/>
    <property type="molecule type" value="Genomic_DNA"/>
</dbReference>
<evidence type="ECO:0000256" key="12">
    <source>
        <dbReference type="ARBA" id="ARBA00030346"/>
    </source>
</evidence>
<reference evidence="16 17" key="1">
    <citation type="journal article" date="2023" name="G3 (Bethesda)">
        <title>A high-quality reference genome for the fission yeast Schizosaccharomyces osmophilus.</title>
        <authorList>
            <person name="Jia G.S."/>
            <person name="Zhang W.C."/>
            <person name="Liang Y."/>
            <person name="Liu X.H."/>
            <person name="Rhind N."/>
            <person name="Pidoux A."/>
            <person name="Brysch-Herzberg M."/>
            <person name="Du L.L."/>
        </authorList>
    </citation>
    <scope>NUCLEOTIDE SEQUENCE [LARGE SCALE GENOMIC DNA]</scope>
    <source>
        <strain evidence="16 17">CBS 15793</strain>
    </source>
</reference>
<evidence type="ECO:0000256" key="9">
    <source>
        <dbReference type="ARBA" id="ARBA00022946"/>
    </source>
</evidence>
<keyword evidence="7" id="KW-0028">Amino-acid biosynthesis</keyword>
<accession>A0AAF0AVZ2</accession>
<keyword evidence="11" id="KW-0012">Acyltransferase</keyword>
<dbReference type="GeneID" id="80874800"/>
<dbReference type="Gene3D" id="3.40.1160.10">
    <property type="entry name" value="Acetylglutamate kinase-like"/>
    <property type="match status" value="1"/>
</dbReference>
<evidence type="ECO:0000313" key="17">
    <source>
        <dbReference type="Proteomes" id="UP001212411"/>
    </source>
</evidence>
<evidence type="ECO:0000256" key="11">
    <source>
        <dbReference type="ARBA" id="ARBA00023315"/>
    </source>
</evidence>
<dbReference type="InterPro" id="IPR036393">
    <property type="entry name" value="AceGlu_kinase-like_sf"/>
</dbReference>
<dbReference type="PROSITE" id="PS51731">
    <property type="entry name" value="GNAT_NAGS"/>
    <property type="match status" value="1"/>
</dbReference>
<dbReference type="Pfam" id="PF04768">
    <property type="entry name" value="NAT"/>
    <property type="match status" value="1"/>
</dbReference>
<evidence type="ECO:0000256" key="4">
    <source>
        <dbReference type="ARBA" id="ARBA00008694"/>
    </source>
</evidence>
<dbReference type="PANTHER" id="PTHR23342">
    <property type="entry name" value="N-ACETYLGLUTAMATE SYNTHASE"/>
    <property type="match status" value="1"/>
</dbReference>
<dbReference type="GO" id="GO:0006592">
    <property type="term" value="P:ornithine biosynthetic process"/>
    <property type="evidence" value="ECO:0007669"/>
    <property type="project" value="TreeGrafter"/>
</dbReference>
<dbReference type="EC" id="2.3.1.1" evidence="5"/>
<protein>
    <recommendedName>
        <fullName evidence="6">Amino-acid acetyltransferase, mitochondrial</fullName>
        <ecNumber evidence="5">2.3.1.1</ecNumber>
    </recommendedName>
    <alternativeName>
        <fullName evidence="12">Glutamate N-acetyltransferase</fullName>
    </alternativeName>
    <alternativeName>
        <fullName evidence="13">N-acetylglutamate synthase</fullName>
    </alternativeName>
</protein>
<keyword evidence="17" id="KW-1185">Reference proteome</keyword>
<evidence type="ECO:0000256" key="13">
    <source>
        <dbReference type="ARBA" id="ARBA00033251"/>
    </source>
</evidence>
<dbReference type="KEGG" id="som:SOMG_01318"/>
<evidence type="ECO:0000256" key="6">
    <source>
        <dbReference type="ARBA" id="ARBA00018802"/>
    </source>
</evidence>
<feature type="domain" description="N-acetyltransferase" evidence="15">
    <location>
        <begin position="331"/>
        <end position="490"/>
    </location>
</feature>
<sequence length="495" mass="55632">MQNPSFLQDLIWILKSVPNKRSTKGFLQKYAPLRFDYASSKLLDNGLSYGLQKRIAIAKIADVDSLNDETLFGIGRSIYGLTRLGIHSLIVPTGFDLGITAKFRLPEEKQSQWTMLNSLYSQQNRVMRVSDIFSKAGVLTKPLYSSICQLGPNGAHLEDIDSVYRSLTSDYTPIIPSSAFMPNLKEISMDGDEIIYGLTKSLHKPEDGCTVDRLIILDKVGGMPCAQRPQGSSHVLINLAQEYEELRKSLPKHHIKNLFLAQRCLKVLSKEASAIVTTPTEAMLTNSSMNRNPLIHNVLTERSIFSCSLPRDRSPVTKTTLLRGGVAVYTYMGPECITDGSISWERVWTLINDSFSRTLDMEAYLKRLKNSLAAIIIAGDYAGTAIVTYEEANNGKTKVPYLDKLAVSKNAQGSAAISDVLFNAMVDLFPKELIWRSRLDNPVNKWYFERSIGSLKSPKTPWRLFWTGDTQVKSLDHIRHYLSIIDRIQPTWLND</sequence>
<evidence type="ECO:0000256" key="10">
    <source>
        <dbReference type="ARBA" id="ARBA00023128"/>
    </source>
</evidence>
<evidence type="ECO:0000256" key="2">
    <source>
        <dbReference type="ARBA" id="ARBA00004173"/>
    </source>
</evidence>
<evidence type="ECO:0000256" key="7">
    <source>
        <dbReference type="ARBA" id="ARBA00022605"/>
    </source>
</evidence>
<proteinExistence type="inferred from homology"/>
<evidence type="ECO:0000256" key="1">
    <source>
        <dbReference type="ARBA" id="ARBA00002294"/>
    </source>
</evidence>
<keyword evidence="8" id="KW-0808">Transferase</keyword>
<dbReference type="InterPro" id="IPR006855">
    <property type="entry name" value="Vertebrate-like_GNAT_dom"/>
</dbReference>
<comment type="similarity">
    <text evidence="4">Belongs to the acetyltransferase family.</text>
</comment>
<dbReference type="AlphaFoldDB" id="A0AAF0AVZ2"/>
<keyword evidence="10" id="KW-0496">Mitochondrion</keyword>
<dbReference type="InterPro" id="IPR011190">
    <property type="entry name" value="GlcNAc_Synth_fun"/>
</dbReference>
<dbReference type="GO" id="GO:0005759">
    <property type="term" value="C:mitochondrial matrix"/>
    <property type="evidence" value="ECO:0007669"/>
    <property type="project" value="TreeGrafter"/>
</dbReference>
<dbReference type="RefSeq" id="XP_056037235.1">
    <property type="nucleotide sequence ID" value="XM_056180111.1"/>
</dbReference>
<evidence type="ECO:0000256" key="8">
    <source>
        <dbReference type="ARBA" id="ARBA00022679"/>
    </source>
</evidence>